<evidence type="ECO:0000313" key="2">
    <source>
        <dbReference type="EMBL" id="MBE6164492.1"/>
    </source>
</evidence>
<protein>
    <submittedName>
        <fullName evidence="2">Uncharacterized protein</fullName>
    </submittedName>
</protein>
<name>A0A928AB44_9STRE</name>
<organism evidence="2 3">
    <name type="scientific">Streptococcus gallolyticus</name>
    <dbReference type="NCBI Taxonomy" id="315405"/>
    <lineage>
        <taxon>Bacteria</taxon>
        <taxon>Bacillati</taxon>
        <taxon>Bacillota</taxon>
        <taxon>Bacilli</taxon>
        <taxon>Lactobacillales</taxon>
        <taxon>Streptococcaceae</taxon>
        <taxon>Streptococcus</taxon>
    </lineage>
</organism>
<feature type="transmembrane region" description="Helical" evidence="1">
    <location>
        <begin position="341"/>
        <end position="366"/>
    </location>
</feature>
<evidence type="ECO:0000313" key="3">
    <source>
        <dbReference type="Proteomes" id="UP000700800"/>
    </source>
</evidence>
<keyword evidence="1" id="KW-0472">Membrane</keyword>
<feature type="transmembrane region" description="Helical" evidence="1">
    <location>
        <begin position="13"/>
        <end position="30"/>
    </location>
</feature>
<dbReference type="AlphaFoldDB" id="A0A928AB44"/>
<proteinExistence type="predicted"/>
<keyword evidence="1" id="KW-0812">Transmembrane</keyword>
<dbReference type="Proteomes" id="UP000700800">
    <property type="component" value="Unassembled WGS sequence"/>
</dbReference>
<evidence type="ECO:0000256" key="1">
    <source>
        <dbReference type="SAM" id="Phobius"/>
    </source>
</evidence>
<reference evidence="2" key="1">
    <citation type="submission" date="2019-04" db="EMBL/GenBank/DDBJ databases">
        <title>Evolution of Biomass-Degrading Anaerobic Consortia Revealed by Metagenomics.</title>
        <authorList>
            <person name="Peng X."/>
        </authorList>
    </citation>
    <scope>NUCLEOTIDE SEQUENCE</scope>
    <source>
        <strain evidence="2">SIG195</strain>
    </source>
</reference>
<feature type="transmembrane region" description="Helical" evidence="1">
    <location>
        <begin position="37"/>
        <end position="56"/>
    </location>
</feature>
<gene>
    <name evidence="2" type="ORF">E7156_04145</name>
</gene>
<sequence length="381" mass="43815">MHLYGSGNSFSDYIFMLLLTGVIGCTFSKNNIHMNKIYRGFLISICILGYIGLWIFVTRFNVLPAIKFSFAILLFLFFFIIQESNERSEVLLKYRNVVFIIALVSLFFWLLGSILHFLHPSGIVQSVWTGTGDPKVVPSYHGFYFETQELYGVIRNTAIFTEAPMSSLHFSIAMLVEVYVDKKKSLFKIFLFSIAILSSFSTTGIILLIVVLLHQLFTTRMRSKFIQIIRISVLPIFFLVVIFVVRLLLQAKLETSSGSIRTDDFIVGTKAWLLHPIWGNGYMNYDTIKQFMASWRNYNTGFSNSITMVLAYGGIYLALLYVFPVIFNFKNIKKEGYLPFLLGVVYLFTFTIIPFEYLTMMLIIFFSTYSSKTTSSSMIRN</sequence>
<accession>A0A928AB44</accession>
<feature type="transmembrane region" description="Helical" evidence="1">
    <location>
        <begin position="97"/>
        <end position="118"/>
    </location>
</feature>
<comment type="caution">
    <text evidence="2">The sequence shown here is derived from an EMBL/GenBank/DDBJ whole genome shotgun (WGS) entry which is preliminary data.</text>
</comment>
<feature type="transmembrane region" description="Helical" evidence="1">
    <location>
        <begin position="189"/>
        <end position="213"/>
    </location>
</feature>
<feature type="transmembrane region" description="Helical" evidence="1">
    <location>
        <begin position="62"/>
        <end position="81"/>
    </location>
</feature>
<feature type="transmembrane region" description="Helical" evidence="1">
    <location>
        <begin position="309"/>
        <end position="329"/>
    </location>
</feature>
<feature type="transmembrane region" description="Helical" evidence="1">
    <location>
        <begin position="225"/>
        <end position="249"/>
    </location>
</feature>
<keyword evidence="1" id="KW-1133">Transmembrane helix</keyword>
<dbReference type="EMBL" id="SVAF01000008">
    <property type="protein sequence ID" value="MBE6164492.1"/>
    <property type="molecule type" value="Genomic_DNA"/>
</dbReference>